<gene>
    <name evidence="1" type="ORF">HGH92_07600</name>
</gene>
<evidence type="ECO:0000313" key="2">
    <source>
        <dbReference type="Proteomes" id="UP000570474"/>
    </source>
</evidence>
<dbReference type="Proteomes" id="UP000570474">
    <property type="component" value="Unassembled WGS sequence"/>
</dbReference>
<sequence>MSFKATLLLEGSTMNVLECHFTFSQATDETGKPSHRPRGGVIRIVIESDGSSRLFDWMISNTGVKSGTVTFWRRDVMSRMKELRFTDAYCVRYGEHFNASGDIPMQVRLKLSARELALNQSVYQNPWPHS</sequence>
<dbReference type="EMBL" id="JABAIA010000001">
    <property type="protein sequence ID" value="NLR64167.1"/>
    <property type="molecule type" value="Genomic_DNA"/>
</dbReference>
<dbReference type="GO" id="GO:0033104">
    <property type="term" value="C:type VI protein secretion system complex"/>
    <property type="evidence" value="ECO:0007669"/>
    <property type="project" value="InterPro"/>
</dbReference>
<evidence type="ECO:0000313" key="1">
    <source>
        <dbReference type="EMBL" id="NLR64167.1"/>
    </source>
</evidence>
<dbReference type="Pfam" id="PF17642">
    <property type="entry name" value="TssD"/>
    <property type="match status" value="1"/>
</dbReference>
<proteinExistence type="predicted"/>
<organism evidence="1 2">
    <name type="scientific">Chitinophaga varians</name>
    <dbReference type="NCBI Taxonomy" id="2202339"/>
    <lineage>
        <taxon>Bacteria</taxon>
        <taxon>Pseudomonadati</taxon>
        <taxon>Bacteroidota</taxon>
        <taxon>Chitinophagia</taxon>
        <taxon>Chitinophagales</taxon>
        <taxon>Chitinophagaceae</taxon>
        <taxon>Chitinophaga</taxon>
    </lineage>
</organism>
<reference evidence="1 2" key="1">
    <citation type="submission" date="2020-04" db="EMBL/GenBank/DDBJ databases">
        <authorList>
            <person name="Yin C."/>
        </authorList>
    </citation>
    <scope>NUCLEOTIDE SEQUENCE [LARGE SCALE GENOMIC DNA]</scope>
    <source>
        <strain evidence="1 2">Ae27</strain>
    </source>
</reference>
<comment type="caution">
    <text evidence="1">The sequence shown here is derived from an EMBL/GenBank/DDBJ whole genome shotgun (WGS) entry which is preliminary data.</text>
</comment>
<accession>A0A847RTT8</accession>
<evidence type="ECO:0008006" key="3">
    <source>
        <dbReference type="Google" id="ProtNLM"/>
    </source>
</evidence>
<keyword evidence="2" id="KW-1185">Reference proteome</keyword>
<dbReference type="AlphaFoldDB" id="A0A847RTT8"/>
<dbReference type="InterPro" id="IPR041408">
    <property type="entry name" value="Hcp_Tssd"/>
</dbReference>
<protein>
    <recommendedName>
        <fullName evidence="3">Phage tail protein</fullName>
    </recommendedName>
</protein>
<name>A0A847RTT8_9BACT</name>
<dbReference type="RefSeq" id="WP_168870120.1">
    <property type="nucleotide sequence ID" value="NZ_JABAIA010000001.1"/>
</dbReference>